<reference evidence="1" key="1">
    <citation type="submission" date="2017-04" db="EMBL/GenBank/DDBJ databases">
        <authorList>
            <person name="Varghese N."/>
            <person name="Submissions S."/>
        </authorList>
    </citation>
    <scope>NUCLEOTIDE SEQUENCE</scope>
    <source>
        <strain evidence="1">WTE2008</strain>
    </source>
</reference>
<name>A0AC61PLV3_9FIRM</name>
<comment type="caution">
    <text evidence="1">The sequence shown here is derived from an EMBL/GenBank/DDBJ whole genome shotgun (WGS) entry which is preliminary data.</text>
</comment>
<proteinExistence type="predicted"/>
<dbReference type="EMBL" id="FWXZ01000003">
    <property type="protein sequence ID" value="SMC65754.1"/>
    <property type="molecule type" value="Genomic_DNA"/>
</dbReference>
<organism evidence="1 2">
    <name type="scientific">Aristaeella lactis</name>
    <dbReference type="NCBI Taxonomy" id="3046383"/>
    <lineage>
        <taxon>Bacteria</taxon>
        <taxon>Bacillati</taxon>
        <taxon>Bacillota</taxon>
        <taxon>Clostridia</taxon>
        <taxon>Eubacteriales</taxon>
        <taxon>Aristaeellaceae</taxon>
        <taxon>Aristaeella</taxon>
    </lineage>
</organism>
<sequence length="252" mass="27636">MERNKKGLNTLAFCLGILLAGVLIQAAGWLKGDRLVFPDVGGILRTFVRMLGEERTWRQIGTTLVHLVESLAAAAVIGTALGLAQGRSPFVRSLLKPLMILLRSIPMIVMTVIIMVLTKYEQVPLVAPALMLIPLISEATAEGLRRIEPEMIDVYRMNSGFNGRVLFQVYLPLMAGYLQQAYINAVGMGIKLAVTTEYLVQARDSLGKAVYSSAYFNEYAEIYAYALIMVLVAVVVSEAPRTLAKGFIHASE</sequence>
<evidence type="ECO:0000313" key="2">
    <source>
        <dbReference type="Proteomes" id="UP000192328"/>
    </source>
</evidence>
<protein>
    <submittedName>
        <fullName evidence="1">ABC-type nitrate/sulfonate/bicarbonate transport system, permease component</fullName>
    </submittedName>
</protein>
<keyword evidence="2" id="KW-1185">Reference proteome</keyword>
<evidence type="ECO:0000313" key="1">
    <source>
        <dbReference type="EMBL" id="SMC65754.1"/>
    </source>
</evidence>
<dbReference type="Proteomes" id="UP000192328">
    <property type="component" value="Unassembled WGS sequence"/>
</dbReference>
<gene>
    <name evidence="1" type="ORF">SAMN06297397_1812</name>
</gene>
<accession>A0AC61PLV3</accession>